<evidence type="ECO:0000313" key="3">
    <source>
        <dbReference type="Proteomes" id="UP000000768"/>
    </source>
</evidence>
<evidence type="ECO:0000313" key="2">
    <source>
        <dbReference type="EMBL" id="KXG32366.1"/>
    </source>
</evidence>
<dbReference type="InParanoid" id="A0A1B6Q362"/>
<keyword evidence="3" id="KW-1185">Reference proteome</keyword>
<reference evidence="2 3" key="1">
    <citation type="journal article" date="2009" name="Nature">
        <title>The Sorghum bicolor genome and the diversification of grasses.</title>
        <authorList>
            <person name="Paterson A.H."/>
            <person name="Bowers J.E."/>
            <person name="Bruggmann R."/>
            <person name="Dubchak I."/>
            <person name="Grimwood J."/>
            <person name="Gundlach H."/>
            <person name="Haberer G."/>
            <person name="Hellsten U."/>
            <person name="Mitros T."/>
            <person name="Poliakov A."/>
            <person name="Schmutz J."/>
            <person name="Spannagl M."/>
            <person name="Tang H."/>
            <person name="Wang X."/>
            <person name="Wicker T."/>
            <person name="Bharti A.K."/>
            <person name="Chapman J."/>
            <person name="Feltus F.A."/>
            <person name="Gowik U."/>
            <person name="Grigoriev I.V."/>
            <person name="Lyons E."/>
            <person name="Maher C.A."/>
            <person name="Martis M."/>
            <person name="Narechania A."/>
            <person name="Otillar R.P."/>
            <person name="Penning B.W."/>
            <person name="Salamov A.A."/>
            <person name="Wang Y."/>
            <person name="Zhang L."/>
            <person name="Carpita N.C."/>
            <person name="Freeling M."/>
            <person name="Gingle A.R."/>
            <person name="Hash C.T."/>
            <person name="Keller B."/>
            <person name="Klein P."/>
            <person name="Kresovich S."/>
            <person name="McCann M.C."/>
            <person name="Ming R."/>
            <person name="Peterson D.G."/>
            <person name="Mehboob-ur-Rahman"/>
            <person name="Ware D."/>
            <person name="Westhoff P."/>
            <person name="Mayer K.F."/>
            <person name="Messing J."/>
            <person name="Rokhsar D.S."/>
        </authorList>
    </citation>
    <scope>NUCLEOTIDE SEQUENCE [LARGE SCALE GENOMIC DNA]</scope>
    <source>
        <strain evidence="3">cv. BTx623</strain>
    </source>
</reference>
<protein>
    <submittedName>
        <fullName evidence="2">Uncharacterized protein</fullName>
    </submittedName>
</protein>
<name>A0A1B6Q362_SORBI</name>
<sequence length="121" mass="13640">MPVPQDEEEDDDERRVAKGRAELSAAVLEVAQATRRPRPIHAILSTEAIRSRFWVQEDSDAEDQPILVSPPSSPIPTAKENDPSSPTTVEFIKKAMDARVERALVFTIDLPDTRIYYRSTH</sequence>
<dbReference type="Gramene" id="KXG32366">
    <property type="protein sequence ID" value="KXG32366"/>
    <property type="gene ID" value="SORBI_3003G144100"/>
</dbReference>
<gene>
    <name evidence="2" type="ORF">SORBI_3003G144100</name>
</gene>
<organism evidence="2 3">
    <name type="scientific">Sorghum bicolor</name>
    <name type="common">Sorghum</name>
    <name type="synonym">Sorghum vulgare</name>
    <dbReference type="NCBI Taxonomy" id="4558"/>
    <lineage>
        <taxon>Eukaryota</taxon>
        <taxon>Viridiplantae</taxon>
        <taxon>Streptophyta</taxon>
        <taxon>Embryophyta</taxon>
        <taxon>Tracheophyta</taxon>
        <taxon>Spermatophyta</taxon>
        <taxon>Magnoliopsida</taxon>
        <taxon>Liliopsida</taxon>
        <taxon>Poales</taxon>
        <taxon>Poaceae</taxon>
        <taxon>PACMAD clade</taxon>
        <taxon>Panicoideae</taxon>
        <taxon>Andropogonodae</taxon>
        <taxon>Andropogoneae</taxon>
        <taxon>Sorghinae</taxon>
        <taxon>Sorghum</taxon>
    </lineage>
</organism>
<proteinExistence type="predicted"/>
<evidence type="ECO:0000256" key="1">
    <source>
        <dbReference type="SAM" id="MobiDB-lite"/>
    </source>
</evidence>
<dbReference type="Proteomes" id="UP000000768">
    <property type="component" value="Chromosome 3"/>
</dbReference>
<feature type="region of interest" description="Disordered" evidence="1">
    <location>
        <begin position="60"/>
        <end position="86"/>
    </location>
</feature>
<accession>A0A1B6Q362</accession>
<dbReference type="EMBL" id="CM000762">
    <property type="protein sequence ID" value="KXG32366.1"/>
    <property type="molecule type" value="Genomic_DNA"/>
</dbReference>
<reference evidence="3" key="2">
    <citation type="journal article" date="2018" name="Plant J.">
        <title>The Sorghum bicolor reference genome: improved assembly, gene annotations, a transcriptome atlas, and signatures of genome organization.</title>
        <authorList>
            <person name="McCormick R.F."/>
            <person name="Truong S.K."/>
            <person name="Sreedasyam A."/>
            <person name="Jenkins J."/>
            <person name="Shu S."/>
            <person name="Sims D."/>
            <person name="Kennedy M."/>
            <person name="Amirebrahimi M."/>
            <person name="Weers B.D."/>
            <person name="McKinley B."/>
            <person name="Mattison A."/>
            <person name="Morishige D.T."/>
            <person name="Grimwood J."/>
            <person name="Schmutz J."/>
            <person name="Mullet J.E."/>
        </authorList>
    </citation>
    <scope>NUCLEOTIDE SEQUENCE [LARGE SCALE GENOMIC DNA]</scope>
    <source>
        <strain evidence="3">cv. BTx623</strain>
    </source>
</reference>
<dbReference type="AlphaFoldDB" id="A0A1B6Q362"/>